<sequence>MGPRAAGRHLPAHLMRADAADLDADTDSAVAHANATTRRADLIAQDLAHRFDLTHPLAGPLLKSGLVPNWT</sequence>
<proteinExistence type="predicted"/>
<accession>A0A940WKR4</accession>
<keyword evidence="2" id="KW-1185">Reference proteome</keyword>
<evidence type="ECO:0000313" key="1">
    <source>
        <dbReference type="EMBL" id="MBP2704688.1"/>
    </source>
</evidence>
<organism evidence="1 2">
    <name type="scientific">Microbispora oryzae</name>
    <dbReference type="NCBI Taxonomy" id="2806554"/>
    <lineage>
        <taxon>Bacteria</taxon>
        <taxon>Bacillati</taxon>
        <taxon>Actinomycetota</taxon>
        <taxon>Actinomycetes</taxon>
        <taxon>Streptosporangiales</taxon>
        <taxon>Streptosporangiaceae</taxon>
        <taxon>Microbispora</taxon>
    </lineage>
</organism>
<reference evidence="1" key="1">
    <citation type="submission" date="2021-02" db="EMBL/GenBank/DDBJ databases">
        <title>Draft genome sequence of Microbispora sp. RL4-1S isolated from rice leaves in Thailand.</title>
        <authorList>
            <person name="Muangham S."/>
            <person name="Duangmal K."/>
        </authorList>
    </citation>
    <scope>NUCLEOTIDE SEQUENCE</scope>
    <source>
        <strain evidence="1">RL4-1S</strain>
    </source>
</reference>
<evidence type="ECO:0000313" key="2">
    <source>
        <dbReference type="Proteomes" id="UP000674234"/>
    </source>
</evidence>
<comment type="caution">
    <text evidence="1">The sequence shown here is derived from an EMBL/GenBank/DDBJ whole genome shotgun (WGS) entry which is preliminary data.</text>
</comment>
<dbReference type="AlphaFoldDB" id="A0A940WKR4"/>
<dbReference type="RefSeq" id="WP_210155969.1">
    <property type="nucleotide sequence ID" value="NZ_JAFCNB010000005.1"/>
</dbReference>
<dbReference type="Proteomes" id="UP000674234">
    <property type="component" value="Unassembled WGS sequence"/>
</dbReference>
<gene>
    <name evidence="1" type="ORF">JOL79_12775</name>
</gene>
<dbReference type="EMBL" id="JAFCNB010000005">
    <property type="protein sequence ID" value="MBP2704688.1"/>
    <property type="molecule type" value="Genomic_DNA"/>
</dbReference>
<protein>
    <submittedName>
        <fullName evidence="1">Uncharacterized protein</fullName>
    </submittedName>
</protein>
<name>A0A940WKR4_9ACTN</name>